<dbReference type="SUPFAM" id="SSF54631">
    <property type="entry name" value="CBS-domain pair"/>
    <property type="match status" value="1"/>
</dbReference>
<evidence type="ECO:0000256" key="1">
    <source>
        <dbReference type="ARBA" id="ARBA00023122"/>
    </source>
</evidence>
<dbReference type="InterPro" id="IPR000644">
    <property type="entry name" value="CBS_dom"/>
</dbReference>
<dbReference type="STRING" id="377629.TERTU_2589"/>
<name>C5BLS1_TERTT</name>
<reference evidence="4 5" key="1">
    <citation type="journal article" date="2009" name="PLoS ONE">
        <title>The complete genome of Teredinibacter turnerae T7901: an intracellular endosymbiont of marine wood-boring bivalves (shipworms).</title>
        <authorList>
            <person name="Yang J.C."/>
            <person name="Madupu R."/>
            <person name="Durkin A.S."/>
            <person name="Ekborg N.A."/>
            <person name="Pedamallu C.S."/>
            <person name="Hostetler J.B."/>
            <person name="Radune D."/>
            <person name="Toms B.S."/>
            <person name="Henrissat B."/>
            <person name="Coutinho P.M."/>
            <person name="Schwarz S."/>
            <person name="Field L."/>
            <person name="Trindade-Silva A.E."/>
            <person name="Soares C.A.G."/>
            <person name="Elshahawi S."/>
            <person name="Hanora A."/>
            <person name="Schmidt E.W."/>
            <person name="Haygood M.G."/>
            <person name="Posfai J."/>
            <person name="Benner J."/>
            <person name="Madinger C."/>
            <person name="Nove J."/>
            <person name="Anton B."/>
            <person name="Chaudhary K."/>
            <person name="Foster J."/>
            <person name="Holman A."/>
            <person name="Kumar S."/>
            <person name="Lessard P.A."/>
            <person name="Luyten Y.A."/>
            <person name="Slatko B."/>
            <person name="Wood N."/>
            <person name="Wu B."/>
            <person name="Teplitski M."/>
            <person name="Mougous J.D."/>
            <person name="Ward N."/>
            <person name="Eisen J.A."/>
            <person name="Badger J.H."/>
            <person name="Distel D.L."/>
        </authorList>
    </citation>
    <scope>NUCLEOTIDE SEQUENCE [LARGE SCALE GENOMIC DNA]</scope>
    <source>
        <strain evidence="5">ATCC 39867 / T7901</strain>
    </source>
</reference>
<dbReference type="AlphaFoldDB" id="C5BLS1"/>
<evidence type="ECO:0000259" key="3">
    <source>
        <dbReference type="PROSITE" id="PS51371"/>
    </source>
</evidence>
<keyword evidence="5" id="KW-1185">Reference proteome</keyword>
<dbReference type="Gene3D" id="3.10.580.10">
    <property type="entry name" value="CBS-domain"/>
    <property type="match status" value="2"/>
</dbReference>
<evidence type="ECO:0000313" key="4">
    <source>
        <dbReference type="EMBL" id="ACR14500.1"/>
    </source>
</evidence>
<feature type="domain" description="CBS" evidence="3">
    <location>
        <begin position="7"/>
        <end position="65"/>
    </location>
</feature>
<dbReference type="PROSITE" id="PS51371">
    <property type="entry name" value="CBS"/>
    <property type="match status" value="2"/>
</dbReference>
<dbReference type="PANTHER" id="PTHR43080:SF2">
    <property type="entry name" value="CBS DOMAIN-CONTAINING PROTEIN"/>
    <property type="match status" value="1"/>
</dbReference>
<dbReference type="eggNOG" id="COG3448">
    <property type="taxonomic scope" value="Bacteria"/>
</dbReference>
<keyword evidence="1 2" id="KW-0129">CBS domain</keyword>
<dbReference type="InterPro" id="IPR046342">
    <property type="entry name" value="CBS_dom_sf"/>
</dbReference>
<dbReference type="EMBL" id="CP001614">
    <property type="protein sequence ID" value="ACR14500.1"/>
    <property type="molecule type" value="Genomic_DNA"/>
</dbReference>
<dbReference type="Proteomes" id="UP000009080">
    <property type="component" value="Chromosome"/>
</dbReference>
<dbReference type="SMART" id="SM00116">
    <property type="entry name" value="CBS"/>
    <property type="match status" value="2"/>
</dbReference>
<dbReference type="KEGG" id="ttu:TERTU_2589"/>
<accession>C5BLS1</accession>
<dbReference type="Pfam" id="PF00571">
    <property type="entry name" value="CBS"/>
    <property type="match status" value="2"/>
</dbReference>
<dbReference type="CDD" id="cd04584">
    <property type="entry name" value="CBS_pair_AcuB_like"/>
    <property type="match status" value="1"/>
</dbReference>
<dbReference type="RefSeq" id="WP_015820614.1">
    <property type="nucleotide sequence ID" value="NC_012997.1"/>
</dbReference>
<organism evidence="4 5">
    <name type="scientific">Teredinibacter turnerae (strain ATCC 39867 / T7901)</name>
    <dbReference type="NCBI Taxonomy" id="377629"/>
    <lineage>
        <taxon>Bacteria</taxon>
        <taxon>Pseudomonadati</taxon>
        <taxon>Pseudomonadota</taxon>
        <taxon>Gammaproteobacteria</taxon>
        <taxon>Cellvibrionales</taxon>
        <taxon>Cellvibrionaceae</taxon>
        <taxon>Teredinibacter</taxon>
    </lineage>
</organism>
<dbReference type="PANTHER" id="PTHR43080">
    <property type="entry name" value="CBS DOMAIN-CONTAINING PROTEIN CBSX3, MITOCHONDRIAL"/>
    <property type="match status" value="1"/>
</dbReference>
<protein>
    <submittedName>
        <fullName evidence="4">CBS domain containing protein</fullName>
    </submittedName>
</protein>
<evidence type="ECO:0000313" key="5">
    <source>
        <dbReference type="Proteomes" id="UP000009080"/>
    </source>
</evidence>
<evidence type="ECO:0000256" key="2">
    <source>
        <dbReference type="PROSITE-ProRule" id="PRU00703"/>
    </source>
</evidence>
<dbReference type="InterPro" id="IPR051257">
    <property type="entry name" value="Diverse_CBS-Domain"/>
</dbReference>
<sequence>MNVSDIMSKTVHTVSPEETLAELRNIFAEVHYHHLLVEQDDLLVGIVSDRDVLAHLSPFAGTEQERACDRNLLELTVRDIMSDSIITIDPDTLIDCASILLLENHISCLPVVDESNRIVGILSWKDILQYHVYGIDNTLDC</sequence>
<gene>
    <name evidence="4" type="ordered locus">TERTU_2589</name>
</gene>
<feature type="domain" description="CBS" evidence="3">
    <location>
        <begin position="81"/>
        <end position="137"/>
    </location>
</feature>
<proteinExistence type="predicted"/>
<dbReference type="OrthoDB" id="9794094at2"/>
<dbReference type="HOGENOM" id="CLU_040681_9_1_6"/>